<comment type="caution">
    <text evidence="9">The sequence shown here is derived from an EMBL/GenBank/DDBJ whole genome shotgun (WGS) entry which is preliminary data.</text>
</comment>
<gene>
    <name evidence="8" type="primary">glyS</name>
    <name evidence="9" type="ORF">HB897_01275</name>
</gene>
<evidence type="ECO:0000256" key="2">
    <source>
        <dbReference type="ARBA" id="ARBA00022598"/>
    </source>
</evidence>
<dbReference type="Pfam" id="PF02092">
    <property type="entry name" value="tRNA_synt_2f"/>
    <property type="match status" value="1"/>
</dbReference>
<dbReference type="AlphaFoldDB" id="A0A7X0WZZ8"/>
<comment type="catalytic activity">
    <reaction evidence="7 8">
        <text>tRNA(Gly) + glycine + ATP = glycyl-tRNA(Gly) + AMP + diphosphate</text>
        <dbReference type="Rhea" id="RHEA:16013"/>
        <dbReference type="Rhea" id="RHEA-COMP:9664"/>
        <dbReference type="Rhea" id="RHEA-COMP:9683"/>
        <dbReference type="ChEBI" id="CHEBI:30616"/>
        <dbReference type="ChEBI" id="CHEBI:33019"/>
        <dbReference type="ChEBI" id="CHEBI:57305"/>
        <dbReference type="ChEBI" id="CHEBI:78442"/>
        <dbReference type="ChEBI" id="CHEBI:78522"/>
        <dbReference type="ChEBI" id="CHEBI:456215"/>
        <dbReference type="EC" id="6.1.1.14"/>
    </reaction>
</comment>
<comment type="subcellular location">
    <subcellularLocation>
        <location evidence="8">Cytoplasm</location>
    </subcellularLocation>
</comment>
<dbReference type="NCBIfam" id="TIGR00211">
    <property type="entry name" value="glyS"/>
    <property type="match status" value="1"/>
</dbReference>
<dbReference type="RefSeq" id="WP_185383187.1">
    <property type="nucleotide sequence ID" value="NZ_JAARRG010000001.1"/>
</dbReference>
<evidence type="ECO:0000256" key="8">
    <source>
        <dbReference type="HAMAP-Rule" id="MF_00255"/>
    </source>
</evidence>
<dbReference type="PROSITE" id="PS50861">
    <property type="entry name" value="AA_TRNA_LIGASE_II_GLYAB"/>
    <property type="match status" value="1"/>
</dbReference>
<evidence type="ECO:0000256" key="1">
    <source>
        <dbReference type="ARBA" id="ARBA00008226"/>
    </source>
</evidence>
<keyword evidence="4 8" id="KW-0067">ATP-binding</keyword>
<dbReference type="EC" id="6.1.1.14" evidence="8"/>
<dbReference type="SUPFAM" id="SSF109604">
    <property type="entry name" value="HD-domain/PDEase-like"/>
    <property type="match status" value="1"/>
</dbReference>
<keyword evidence="6 8" id="KW-0030">Aminoacyl-tRNA synthetase</keyword>
<evidence type="ECO:0000313" key="9">
    <source>
        <dbReference type="EMBL" id="MBC1484858.1"/>
    </source>
</evidence>
<evidence type="ECO:0000256" key="6">
    <source>
        <dbReference type="ARBA" id="ARBA00023146"/>
    </source>
</evidence>
<dbReference type="GO" id="GO:0004820">
    <property type="term" value="F:glycine-tRNA ligase activity"/>
    <property type="evidence" value="ECO:0007669"/>
    <property type="project" value="UniProtKB-UniRule"/>
</dbReference>
<evidence type="ECO:0000256" key="7">
    <source>
        <dbReference type="ARBA" id="ARBA00047937"/>
    </source>
</evidence>
<proteinExistence type="inferred from homology"/>
<dbReference type="GO" id="GO:0005829">
    <property type="term" value="C:cytosol"/>
    <property type="evidence" value="ECO:0007669"/>
    <property type="project" value="TreeGrafter"/>
</dbReference>
<name>A0A7X0WZZ8_LISSE</name>
<accession>A0A7X0WZZ8</accession>
<dbReference type="EMBL" id="JAARRG010000001">
    <property type="protein sequence ID" value="MBC1484858.1"/>
    <property type="molecule type" value="Genomic_DNA"/>
</dbReference>
<keyword evidence="3 8" id="KW-0547">Nucleotide-binding</keyword>
<keyword evidence="5 8" id="KW-0648">Protein biosynthesis</keyword>
<organism evidence="9 10">
    <name type="scientific">Listeria seeligeri</name>
    <dbReference type="NCBI Taxonomy" id="1640"/>
    <lineage>
        <taxon>Bacteria</taxon>
        <taxon>Bacillati</taxon>
        <taxon>Bacillota</taxon>
        <taxon>Bacilli</taxon>
        <taxon>Bacillales</taxon>
        <taxon>Listeriaceae</taxon>
        <taxon>Listeria</taxon>
    </lineage>
</organism>
<dbReference type="InterPro" id="IPR006194">
    <property type="entry name" value="Gly-tRNA-synth_heterodimer"/>
</dbReference>
<dbReference type="HAMAP" id="MF_00255">
    <property type="entry name" value="Gly_tRNA_synth_beta"/>
    <property type="match status" value="1"/>
</dbReference>
<evidence type="ECO:0000256" key="5">
    <source>
        <dbReference type="ARBA" id="ARBA00022917"/>
    </source>
</evidence>
<keyword evidence="2 8" id="KW-0436">Ligase</keyword>
<dbReference type="Proteomes" id="UP000523362">
    <property type="component" value="Unassembled WGS sequence"/>
</dbReference>
<evidence type="ECO:0000256" key="4">
    <source>
        <dbReference type="ARBA" id="ARBA00022840"/>
    </source>
</evidence>
<keyword evidence="8" id="KW-0963">Cytoplasm</keyword>
<protein>
    <recommendedName>
        <fullName evidence="8">Glycine--tRNA ligase beta subunit</fullName>
        <ecNumber evidence="8">6.1.1.14</ecNumber>
    </recommendedName>
    <alternativeName>
        <fullName evidence="8">Glycyl-tRNA synthetase beta subunit</fullName>
        <shortName evidence="8">GlyRS</shortName>
    </alternativeName>
</protein>
<comment type="subunit">
    <text evidence="8">Tetramer of two alpha and two beta subunits.</text>
</comment>
<dbReference type="InterPro" id="IPR015944">
    <property type="entry name" value="Gly-tRNA-synth_bsu"/>
</dbReference>
<dbReference type="PANTHER" id="PTHR30075:SF2">
    <property type="entry name" value="GLYCINE--TRNA LIGASE, CHLOROPLASTIC_MITOCHONDRIAL 2"/>
    <property type="match status" value="1"/>
</dbReference>
<evidence type="ECO:0000313" key="10">
    <source>
        <dbReference type="Proteomes" id="UP000523362"/>
    </source>
</evidence>
<comment type="similarity">
    <text evidence="1 8">Belongs to the class-II aminoacyl-tRNA synthetase family.</text>
</comment>
<sequence length="688" mass="78554">MSKDFLLEIGLEEMPAQYVTSSVQQLKKRMRDWLEENQITFAEIKTFSSPRRLTVLVEDMAEEQANRVEEAKGPAKKIALDEEGNWSKAALGFAKSQKIEPADLTFREIKGVEYIYIKKEVIGEKTTALLPALQKVVTSMTFPVSMHWGNNDLRYIRPIKWLIAMFGQEIIPFEITGVTTSNTSRGHRFLGKTATIKQPSDYQNALLEQFVVVDATERKEAISGQLKELASLENWQIKEDADLLEEVTNLVEYPTVLAGNFEEEYLELPEEVLITTMKEHQRYFPVFSQDGKLLPHFVTVRNGNHENIETVARGNEKVLRARLSDADFFYQEDLKMTIDEAVAKLPNIVFHEKLGTLTEKMKRVQKVALMIADYLDWKEADKEDIIRLTDIYKFDLVTNIVGEFPELQGLMGEKYALLQGEKPAIATAIREHYLPKSAEGELPQTDLGSLIAIADKLETFVGFFCVNIVPTGSADPFGLRRSAFGAMRIIQANGWDIPVLELLSRIVDMERAEGAVELPSDDVKREVQTFLKNRLRVVLQNHHIRHDIIDAVIGGDPNVIPQLVDRAQILNKHVESEWFRPTVEALTRVLNISKKYEEGVEVDPALFENEYEHALFDKLEKLKYDYASLTILERLKAFAGLRTTIDDYFDNTLVMSDNLELKNNRLALLFELASFIKEFAQMDEINVK</sequence>
<evidence type="ECO:0000256" key="3">
    <source>
        <dbReference type="ARBA" id="ARBA00022741"/>
    </source>
</evidence>
<dbReference type="GO" id="GO:0006426">
    <property type="term" value="P:glycyl-tRNA aminoacylation"/>
    <property type="evidence" value="ECO:0007669"/>
    <property type="project" value="UniProtKB-UniRule"/>
</dbReference>
<reference evidence="9 10" key="1">
    <citation type="submission" date="2020-03" db="EMBL/GenBank/DDBJ databases">
        <title>Soil Listeria distribution.</title>
        <authorList>
            <person name="Liao J."/>
            <person name="Wiedmann M."/>
        </authorList>
    </citation>
    <scope>NUCLEOTIDE SEQUENCE [LARGE SCALE GENOMIC DNA]</scope>
    <source>
        <strain evidence="9 10">FSL L7-1560</strain>
    </source>
</reference>
<dbReference type="PANTHER" id="PTHR30075">
    <property type="entry name" value="GLYCYL-TRNA SYNTHETASE"/>
    <property type="match status" value="1"/>
</dbReference>
<dbReference type="GO" id="GO:0005524">
    <property type="term" value="F:ATP binding"/>
    <property type="evidence" value="ECO:0007669"/>
    <property type="project" value="UniProtKB-UniRule"/>
</dbReference>
<dbReference type="PRINTS" id="PR01045">
    <property type="entry name" value="TRNASYNTHGB"/>
</dbReference>